<reference evidence="7" key="1">
    <citation type="journal article" date="2020" name="BMC Evol. Biol.">
        <title>Potential causes and consequences of rapid mitochondrial genome evolution in thermoacidophilic Galdieria (Rhodophyta).</title>
        <authorList>
            <person name="Cho C.H."/>
            <person name="Park S.I."/>
            <person name="Ciniglia C."/>
            <person name="Yang E.C."/>
            <person name="Graf L."/>
            <person name="Bhattacharya D."/>
            <person name="Yoon H.S."/>
        </authorList>
    </citation>
    <scope>NUCLEOTIDE SEQUENCE</scope>
    <source>
        <strain evidence="7">ACUF 019</strain>
    </source>
</reference>
<keyword evidence="4 6" id="KW-1133">Transmembrane helix</keyword>
<dbReference type="GeneID" id="63062185"/>
<evidence type="ECO:0000256" key="6">
    <source>
        <dbReference type="SAM" id="Phobius"/>
    </source>
</evidence>
<dbReference type="RefSeq" id="YP_010007673.1">
    <property type="nucleotide sequence ID" value="NC_053320.1"/>
</dbReference>
<feature type="transmembrane region" description="Helical" evidence="6">
    <location>
        <begin position="192"/>
        <end position="209"/>
    </location>
</feature>
<comment type="subcellular location">
    <subcellularLocation>
        <location evidence="1">Membrane</location>
        <topology evidence="1">Multi-pass membrane protein</topology>
    </subcellularLocation>
</comment>
<dbReference type="GO" id="GO:0033281">
    <property type="term" value="C:TAT protein transport complex"/>
    <property type="evidence" value="ECO:0007669"/>
    <property type="project" value="TreeGrafter"/>
</dbReference>
<dbReference type="GO" id="GO:0065002">
    <property type="term" value="P:intracellular protein transmembrane transport"/>
    <property type="evidence" value="ECO:0007669"/>
    <property type="project" value="TreeGrafter"/>
</dbReference>
<gene>
    <name evidence="7" type="primary">tatC</name>
    <name evidence="7" type="ORF">CDCA_ACUF019_032</name>
</gene>
<dbReference type="PANTHER" id="PTHR30371">
    <property type="entry name" value="SEC-INDEPENDENT PROTEIN TRANSLOCASE PROTEIN TATC"/>
    <property type="match status" value="1"/>
</dbReference>
<keyword evidence="3 6" id="KW-0812">Transmembrane</keyword>
<accession>A0A7H0WBB1</accession>
<dbReference type="GO" id="GO:0009977">
    <property type="term" value="F:proton motive force dependent protein transmembrane transporter activity"/>
    <property type="evidence" value="ECO:0007669"/>
    <property type="project" value="TreeGrafter"/>
</dbReference>
<sequence>MITPFKIYTQEWKWRFIYSVICLITTTLNFYMSIKIPLSFLIWPTFKYNNIKLIATEVSEIFKEYVFISLTLSTFICFPFLIYQIFSFFSNAWYKSEKKKVKNWIFFNCITIIYNCLLIYFYIIPFSWNFFSNFQLNNNELYLSFNIQNEIKIVNYIKWIFSSIFTIGNILIFPLGLILLNIKININNLKNIRRYFIIFCLFLINILDLDIMTQLIISLNIFIYYEISILNHILISKT</sequence>
<dbReference type="GO" id="GO:0043953">
    <property type="term" value="P:protein transport by the Tat complex"/>
    <property type="evidence" value="ECO:0007669"/>
    <property type="project" value="TreeGrafter"/>
</dbReference>
<keyword evidence="7" id="KW-0496">Mitochondrion</keyword>
<geneLocation type="mitochondrion" evidence="7"/>
<name>A0A7H0WBB1_CYACA</name>
<dbReference type="AlphaFoldDB" id="A0A7H0WBB1"/>
<comment type="similarity">
    <text evidence="2">Belongs to the TatC family.</text>
</comment>
<evidence type="ECO:0000256" key="2">
    <source>
        <dbReference type="ARBA" id="ARBA00008882"/>
    </source>
</evidence>
<feature type="transmembrane region" description="Helical" evidence="6">
    <location>
        <begin position="16"/>
        <end position="34"/>
    </location>
</feature>
<evidence type="ECO:0000256" key="3">
    <source>
        <dbReference type="ARBA" id="ARBA00022692"/>
    </source>
</evidence>
<evidence type="ECO:0000313" key="7">
    <source>
        <dbReference type="EMBL" id="QNR39840.1"/>
    </source>
</evidence>
<keyword evidence="5 6" id="KW-0472">Membrane</keyword>
<protein>
    <submittedName>
        <fullName evidence="7">Sec-independent protein translocase protein</fullName>
    </submittedName>
</protein>
<dbReference type="PRINTS" id="PR01840">
    <property type="entry name" value="TATCFAMILY"/>
</dbReference>
<feature type="transmembrane region" description="Helical" evidence="6">
    <location>
        <begin position="104"/>
        <end position="124"/>
    </location>
</feature>
<dbReference type="Pfam" id="PF00902">
    <property type="entry name" value="TatC"/>
    <property type="match status" value="1"/>
</dbReference>
<organism evidence="7">
    <name type="scientific">Cyanidium caldarium</name>
    <name type="common">Red alga</name>
    <dbReference type="NCBI Taxonomy" id="2771"/>
    <lineage>
        <taxon>Eukaryota</taxon>
        <taxon>Rhodophyta</taxon>
        <taxon>Bangiophyceae</taxon>
        <taxon>Cyanidiales</taxon>
        <taxon>Cyanidiaceae</taxon>
        <taxon>Cyanidium</taxon>
    </lineage>
</organism>
<dbReference type="InterPro" id="IPR002033">
    <property type="entry name" value="TatC"/>
</dbReference>
<dbReference type="EMBL" id="MT270118">
    <property type="protein sequence ID" value="QNR39840.1"/>
    <property type="molecule type" value="Genomic_DNA"/>
</dbReference>
<evidence type="ECO:0000256" key="1">
    <source>
        <dbReference type="ARBA" id="ARBA00004141"/>
    </source>
</evidence>
<dbReference type="PANTHER" id="PTHR30371:SF0">
    <property type="entry name" value="SEC-INDEPENDENT PROTEIN TRANSLOCASE PROTEIN TATC, CHLOROPLASTIC-RELATED"/>
    <property type="match status" value="1"/>
</dbReference>
<evidence type="ECO:0000256" key="4">
    <source>
        <dbReference type="ARBA" id="ARBA00022989"/>
    </source>
</evidence>
<evidence type="ECO:0000256" key="5">
    <source>
        <dbReference type="ARBA" id="ARBA00023136"/>
    </source>
</evidence>
<proteinExistence type="inferred from homology"/>
<feature type="transmembrane region" description="Helical" evidence="6">
    <location>
        <begin position="65"/>
        <end position="83"/>
    </location>
</feature>
<feature type="transmembrane region" description="Helical" evidence="6">
    <location>
        <begin position="159"/>
        <end position="180"/>
    </location>
</feature>